<evidence type="ECO:0000313" key="3">
    <source>
        <dbReference type="EMBL" id="KAF7310648.1"/>
    </source>
</evidence>
<name>A0A8H6T2T5_MYCCL</name>
<protein>
    <recommendedName>
        <fullName evidence="2">F-box/LRR-repeat protein 15/At3g58940/PEG3-like LRR domain-containing protein</fullName>
    </recommendedName>
</protein>
<evidence type="ECO:0000313" key="4">
    <source>
        <dbReference type="Proteomes" id="UP000613580"/>
    </source>
</evidence>
<dbReference type="GO" id="GO:0031146">
    <property type="term" value="P:SCF-dependent proteasomal ubiquitin-dependent protein catabolic process"/>
    <property type="evidence" value="ECO:0007669"/>
    <property type="project" value="TreeGrafter"/>
</dbReference>
<dbReference type="InterPro" id="IPR055411">
    <property type="entry name" value="LRR_FXL15/At3g58940/PEG3-like"/>
</dbReference>
<reference evidence="3" key="1">
    <citation type="submission" date="2020-05" db="EMBL/GenBank/DDBJ databases">
        <title>Mycena genomes resolve the evolution of fungal bioluminescence.</title>
        <authorList>
            <person name="Tsai I.J."/>
        </authorList>
    </citation>
    <scope>NUCLEOTIDE SEQUENCE</scope>
    <source>
        <strain evidence="3">110903Hualien_Pintung</strain>
    </source>
</reference>
<organism evidence="3 4">
    <name type="scientific">Mycena chlorophos</name>
    <name type="common">Agaric fungus</name>
    <name type="synonym">Agaricus chlorophos</name>
    <dbReference type="NCBI Taxonomy" id="658473"/>
    <lineage>
        <taxon>Eukaryota</taxon>
        <taxon>Fungi</taxon>
        <taxon>Dikarya</taxon>
        <taxon>Basidiomycota</taxon>
        <taxon>Agaricomycotina</taxon>
        <taxon>Agaricomycetes</taxon>
        <taxon>Agaricomycetidae</taxon>
        <taxon>Agaricales</taxon>
        <taxon>Marasmiineae</taxon>
        <taxon>Mycenaceae</taxon>
        <taxon>Mycena</taxon>
    </lineage>
</organism>
<proteinExistence type="predicted"/>
<dbReference type="InterPro" id="IPR032675">
    <property type="entry name" value="LRR_dom_sf"/>
</dbReference>
<dbReference type="SUPFAM" id="SSF52047">
    <property type="entry name" value="RNI-like"/>
    <property type="match status" value="1"/>
</dbReference>
<dbReference type="EMBL" id="JACAZE010000007">
    <property type="protein sequence ID" value="KAF7310648.1"/>
    <property type="molecule type" value="Genomic_DNA"/>
</dbReference>
<dbReference type="OrthoDB" id="550575at2759"/>
<feature type="domain" description="F-box/LRR-repeat protein 15/At3g58940/PEG3-like LRR" evidence="2">
    <location>
        <begin position="234"/>
        <end position="275"/>
    </location>
</feature>
<accession>A0A8H6T2T5</accession>
<dbReference type="PANTHER" id="PTHR13318">
    <property type="entry name" value="PARTNER OF PAIRED, ISOFORM B-RELATED"/>
    <property type="match status" value="1"/>
</dbReference>
<dbReference type="Proteomes" id="UP000613580">
    <property type="component" value="Unassembled WGS sequence"/>
</dbReference>
<evidence type="ECO:0000259" key="2">
    <source>
        <dbReference type="Pfam" id="PF24758"/>
    </source>
</evidence>
<dbReference type="Gene3D" id="3.80.10.10">
    <property type="entry name" value="Ribonuclease Inhibitor"/>
    <property type="match status" value="1"/>
</dbReference>
<dbReference type="GO" id="GO:0019005">
    <property type="term" value="C:SCF ubiquitin ligase complex"/>
    <property type="evidence" value="ECO:0007669"/>
    <property type="project" value="TreeGrafter"/>
</dbReference>
<feature type="region of interest" description="Disordered" evidence="1">
    <location>
        <begin position="1"/>
        <end position="37"/>
    </location>
</feature>
<sequence>MSRKRAKVEFGAATEDDNNPSVGAGANEPSSSARSTRRARITSVPTLVVLCSRVFADNFVRLRNRETLWNNRLSSQLGSIPDTLLHILLADLTRVCPTYLKHEFIAAFFLRGHRVSLDSSLPGVSNHTVRALDRMGTDLRDLELSGFTKIPDTVFAGAIKSLPNLRRLVLRGSSLVGPKTMAAAVGCKHLQTLNLNYTTVTPVSLLPVLLACSQELQVLKLAGIPNWTDTTFRKMLAPELSLPQLKTLKLCRLNISEASLHDLLPRCPSLRRLDISFMAVRHPFDDSFPLPALEKLYLTSTGISNAELANLLQRLPTLSSLALGALGASPRSIAAIDSSMTLTDSALLQILPHLQALSSLTNLSLVGNTKLGSSLGQLIASVGRKCMWLNLSGIPGLRSQYLAALVPDTDLAETTSSLEILLLNNTGIDDDAAPFLASCSRLRWLEVAETKMSSDGLFDVLDGCPHLTTLGLKSCRGVRVGDRRRFFEVMLLFSEPQLH</sequence>
<evidence type="ECO:0000256" key="1">
    <source>
        <dbReference type="SAM" id="MobiDB-lite"/>
    </source>
</evidence>
<gene>
    <name evidence="3" type="ORF">HMN09_00607600</name>
</gene>
<comment type="caution">
    <text evidence="3">The sequence shown here is derived from an EMBL/GenBank/DDBJ whole genome shotgun (WGS) entry which is preliminary data.</text>
</comment>
<dbReference type="Pfam" id="PF24758">
    <property type="entry name" value="LRR_At5g56370"/>
    <property type="match status" value="1"/>
</dbReference>
<dbReference type="AlphaFoldDB" id="A0A8H6T2T5"/>
<keyword evidence="4" id="KW-1185">Reference proteome</keyword>